<dbReference type="Gene3D" id="3.30.420.10">
    <property type="entry name" value="Ribonuclease H-like superfamily/Ribonuclease H"/>
    <property type="match status" value="1"/>
</dbReference>
<keyword evidence="2" id="KW-1185">Reference proteome</keyword>
<organism evidence="1 2">
    <name type="scientific">Hypothenemus hampei</name>
    <name type="common">Coffee berry borer</name>
    <dbReference type="NCBI Taxonomy" id="57062"/>
    <lineage>
        <taxon>Eukaryota</taxon>
        <taxon>Metazoa</taxon>
        <taxon>Ecdysozoa</taxon>
        <taxon>Arthropoda</taxon>
        <taxon>Hexapoda</taxon>
        <taxon>Insecta</taxon>
        <taxon>Pterygota</taxon>
        <taxon>Neoptera</taxon>
        <taxon>Endopterygota</taxon>
        <taxon>Coleoptera</taxon>
        <taxon>Polyphaga</taxon>
        <taxon>Cucujiformia</taxon>
        <taxon>Curculionidae</taxon>
        <taxon>Scolytinae</taxon>
        <taxon>Hypothenemus</taxon>
    </lineage>
</organism>
<dbReference type="AlphaFoldDB" id="A0ABD1FD69"/>
<dbReference type="Proteomes" id="UP001566132">
    <property type="component" value="Unassembled WGS sequence"/>
</dbReference>
<evidence type="ECO:0008006" key="3">
    <source>
        <dbReference type="Google" id="ProtNLM"/>
    </source>
</evidence>
<dbReference type="InterPro" id="IPR036397">
    <property type="entry name" value="RNaseH_sf"/>
</dbReference>
<evidence type="ECO:0000313" key="2">
    <source>
        <dbReference type="Proteomes" id="UP001566132"/>
    </source>
</evidence>
<name>A0ABD1FD69_HYPHA</name>
<evidence type="ECO:0000313" key="1">
    <source>
        <dbReference type="EMBL" id="KAL1514274.1"/>
    </source>
</evidence>
<dbReference type="EMBL" id="JBDJPC010000002">
    <property type="protein sequence ID" value="KAL1514274.1"/>
    <property type="molecule type" value="Genomic_DNA"/>
</dbReference>
<accession>A0ABD1FD69</accession>
<proteinExistence type="predicted"/>
<feature type="non-terminal residue" evidence="1">
    <location>
        <position position="1"/>
    </location>
</feature>
<sequence>FLDFSDITKTDGYNLQEHMLTEINVNEEKLFLQRKQELWKPNGCNRVYKKMNANWYIHIIEDHILPYADFTGYDNFVLMHDNANVHATKTVAQHFEDVGLNANSK</sequence>
<reference evidence="1 2" key="1">
    <citation type="submission" date="2024-05" db="EMBL/GenBank/DDBJ databases">
        <title>Genetic variation in Jamaican populations of the coffee berry borer (Hypothenemus hampei).</title>
        <authorList>
            <person name="Errbii M."/>
            <person name="Myrie A."/>
        </authorList>
    </citation>
    <scope>NUCLEOTIDE SEQUENCE [LARGE SCALE GENOMIC DNA]</scope>
    <source>
        <strain evidence="1">JA-Hopewell-2020-01-JO</strain>
        <tissue evidence="1">Whole body</tissue>
    </source>
</reference>
<protein>
    <recommendedName>
        <fullName evidence="3">Transposase</fullName>
    </recommendedName>
</protein>
<gene>
    <name evidence="1" type="ORF">ABEB36_003557</name>
</gene>
<comment type="caution">
    <text evidence="1">The sequence shown here is derived from an EMBL/GenBank/DDBJ whole genome shotgun (WGS) entry which is preliminary data.</text>
</comment>